<dbReference type="RefSeq" id="XP_005794559.1">
    <property type="nucleotide sequence ID" value="XM_005794502.1"/>
</dbReference>
<dbReference type="KEGG" id="ehx:EMIHUDRAFT_420286"/>
<dbReference type="Proteomes" id="UP000013827">
    <property type="component" value="Unassembled WGS sequence"/>
</dbReference>
<protein>
    <submittedName>
        <fullName evidence="2">Uncharacterized protein</fullName>
    </submittedName>
</protein>
<name>A0A0D3L295_EMIH1</name>
<dbReference type="PaxDb" id="2903-EOD42130"/>
<feature type="compositionally biased region" description="Low complexity" evidence="1">
    <location>
        <begin position="9"/>
        <end position="27"/>
    </location>
</feature>
<evidence type="ECO:0000313" key="3">
    <source>
        <dbReference type="Proteomes" id="UP000013827"/>
    </source>
</evidence>
<dbReference type="AlphaFoldDB" id="A0A0D3L295"/>
<feature type="region of interest" description="Disordered" evidence="1">
    <location>
        <begin position="1"/>
        <end position="27"/>
    </location>
</feature>
<reference evidence="3" key="1">
    <citation type="journal article" date="2013" name="Nature">
        <title>Pan genome of the phytoplankton Emiliania underpins its global distribution.</title>
        <authorList>
            <person name="Read B.A."/>
            <person name="Kegel J."/>
            <person name="Klute M.J."/>
            <person name="Kuo A."/>
            <person name="Lefebvre S.C."/>
            <person name="Maumus F."/>
            <person name="Mayer C."/>
            <person name="Miller J."/>
            <person name="Monier A."/>
            <person name="Salamov A."/>
            <person name="Young J."/>
            <person name="Aguilar M."/>
            <person name="Claverie J.M."/>
            <person name="Frickenhaus S."/>
            <person name="Gonzalez K."/>
            <person name="Herman E.K."/>
            <person name="Lin Y.C."/>
            <person name="Napier J."/>
            <person name="Ogata H."/>
            <person name="Sarno A.F."/>
            <person name="Shmutz J."/>
            <person name="Schroeder D."/>
            <person name="de Vargas C."/>
            <person name="Verret F."/>
            <person name="von Dassow P."/>
            <person name="Valentin K."/>
            <person name="Van de Peer Y."/>
            <person name="Wheeler G."/>
            <person name="Dacks J.B."/>
            <person name="Delwiche C.F."/>
            <person name="Dyhrman S.T."/>
            <person name="Glockner G."/>
            <person name="John U."/>
            <person name="Richards T."/>
            <person name="Worden A.Z."/>
            <person name="Zhang X."/>
            <person name="Grigoriev I.V."/>
            <person name="Allen A.E."/>
            <person name="Bidle K."/>
            <person name="Borodovsky M."/>
            <person name="Bowler C."/>
            <person name="Brownlee C."/>
            <person name="Cock J.M."/>
            <person name="Elias M."/>
            <person name="Gladyshev V.N."/>
            <person name="Groth M."/>
            <person name="Guda C."/>
            <person name="Hadaegh A."/>
            <person name="Iglesias-Rodriguez M.D."/>
            <person name="Jenkins J."/>
            <person name="Jones B.M."/>
            <person name="Lawson T."/>
            <person name="Leese F."/>
            <person name="Lindquist E."/>
            <person name="Lobanov A."/>
            <person name="Lomsadze A."/>
            <person name="Malik S.B."/>
            <person name="Marsh M.E."/>
            <person name="Mackinder L."/>
            <person name="Mock T."/>
            <person name="Mueller-Roeber B."/>
            <person name="Pagarete A."/>
            <person name="Parker M."/>
            <person name="Probert I."/>
            <person name="Quesneville H."/>
            <person name="Raines C."/>
            <person name="Rensing S.A."/>
            <person name="Riano-Pachon D.M."/>
            <person name="Richier S."/>
            <person name="Rokitta S."/>
            <person name="Shiraiwa Y."/>
            <person name="Soanes D.M."/>
            <person name="van der Giezen M."/>
            <person name="Wahlund T.M."/>
            <person name="Williams B."/>
            <person name="Wilson W."/>
            <person name="Wolfe G."/>
            <person name="Wurch L.L."/>
        </authorList>
    </citation>
    <scope>NUCLEOTIDE SEQUENCE</scope>
</reference>
<dbReference type="EnsemblProtists" id="EOD42130">
    <property type="protein sequence ID" value="EOD42130"/>
    <property type="gene ID" value="EMIHUDRAFT_420286"/>
</dbReference>
<keyword evidence="3" id="KW-1185">Reference proteome</keyword>
<accession>A0A0D3L295</accession>
<organism evidence="2 3">
    <name type="scientific">Emiliania huxleyi (strain CCMP1516)</name>
    <dbReference type="NCBI Taxonomy" id="280463"/>
    <lineage>
        <taxon>Eukaryota</taxon>
        <taxon>Haptista</taxon>
        <taxon>Haptophyta</taxon>
        <taxon>Prymnesiophyceae</taxon>
        <taxon>Isochrysidales</taxon>
        <taxon>Noelaerhabdaceae</taxon>
        <taxon>Emiliania</taxon>
    </lineage>
</organism>
<dbReference type="GeneID" id="17287400"/>
<sequence>MRRSRLRRSSLPPSLRRSGPRRPTVCLLPPCRSRRRLPRRLLHLHLLHLLHRRRRRRRLLPPLLAPPSRGRPAGLRSRRSRQTASPRGPAQRCPRQLICRPGSRGCSRSRSAEWRRGSGRRRGERAGFSTRWSKRWLGGAPLGARMTRASGGSGAASLITLLSPPPGLSLGGGAGSRAAAYVLRRRGERSVMAGEDCSRVAGGSPSPCLCVDRRTPQRSRT</sequence>
<reference evidence="2" key="2">
    <citation type="submission" date="2024-10" db="UniProtKB">
        <authorList>
            <consortium name="EnsemblProtists"/>
        </authorList>
    </citation>
    <scope>IDENTIFICATION</scope>
</reference>
<feature type="compositionally biased region" description="Low complexity" evidence="1">
    <location>
        <begin position="60"/>
        <end position="72"/>
    </location>
</feature>
<evidence type="ECO:0000256" key="1">
    <source>
        <dbReference type="SAM" id="MobiDB-lite"/>
    </source>
</evidence>
<feature type="region of interest" description="Disordered" evidence="1">
    <location>
        <begin position="60"/>
        <end position="127"/>
    </location>
</feature>
<evidence type="ECO:0000313" key="2">
    <source>
        <dbReference type="EnsemblProtists" id="EOD42130"/>
    </source>
</evidence>
<dbReference type="HOGENOM" id="CLU_1253483_0_0_1"/>
<proteinExistence type="predicted"/>
<feature type="compositionally biased region" description="Low complexity" evidence="1">
    <location>
        <begin position="99"/>
        <end position="109"/>
    </location>
</feature>